<evidence type="ECO:0000313" key="2">
    <source>
        <dbReference type="RefSeq" id="XP_010449825.1"/>
    </source>
</evidence>
<gene>
    <name evidence="2" type="primary">LOC104731996</name>
</gene>
<accession>A0ABM0V2I0</accession>
<dbReference type="PANTHER" id="PTHR14379:SF19">
    <property type="entry name" value="ENDONUCLEASE OR GLYCOSYL HYDROLASE-RELATED"/>
    <property type="match status" value="1"/>
</dbReference>
<dbReference type="PANTHER" id="PTHR14379">
    <property type="entry name" value="LIMKAIN B LKAP"/>
    <property type="match status" value="1"/>
</dbReference>
<protein>
    <submittedName>
        <fullName evidence="2">Uncharacterized protein LOC104731996</fullName>
    </submittedName>
</protein>
<evidence type="ECO:0000313" key="1">
    <source>
        <dbReference type="Proteomes" id="UP000694864"/>
    </source>
</evidence>
<proteinExistence type="predicted"/>
<dbReference type="InterPro" id="IPR024768">
    <property type="entry name" value="Marf1"/>
</dbReference>
<reference evidence="2" key="2">
    <citation type="submission" date="2025-08" db="UniProtKB">
        <authorList>
            <consortium name="RefSeq"/>
        </authorList>
    </citation>
    <scope>IDENTIFICATION</scope>
    <source>
        <tissue evidence="2">Leaf</tissue>
    </source>
</reference>
<sequence length="278" mass="30836">MKYPTREQGRAVTSVFWDINLCPVPSGFDPSRVRPCIKQYLENRGYSHLVNITAVGVLVDVPARVLRSVFSSGISLINVPYGDTSGVVCAFAENNPPSEANIMVISDPNIFTGVSDYIGYTGHHLLEPCPYDSLQSLLEKDSGAPDEETVESALWDCLVCRRDPPSHVFEDLITHLRGEEHEELFRKRFTLDNGDDVDFAPPAVSRRDPFMTWDWCPLLSGPRVTKQEAATFVFWDINTYPVSCCSDVPLVAPCIKRFLAVEGYFGPCVIVAAGLLTS</sequence>
<dbReference type="Proteomes" id="UP000694864">
    <property type="component" value="Chromosome 2"/>
</dbReference>
<reference evidence="1" key="1">
    <citation type="journal article" date="2014" name="Nat. Commun.">
        <title>The emerging biofuel crop Camelina sativa retains a highly undifferentiated hexaploid genome structure.</title>
        <authorList>
            <person name="Kagale S."/>
            <person name="Koh C."/>
            <person name="Nixon J."/>
            <person name="Bollina V."/>
            <person name="Clarke W.E."/>
            <person name="Tuteja R."/>
            <person name="Spillane C."/>
            <person name="Robinson S.J."/>
            <person name="Links M.G."/>
            <person name="Clarke C."/>
            <person name="Higgins E.E."/>
            <person name="Huebert T."/>
            <person name="Sharpe A.G."/>
            <person name="Parkin I.A."/>
        </authorList>
    </citation>
    <scope>NUCLEOTIDE SEQUENCE [LARGE SCALE GENOMIC DNA]</scope>
    <source>
        <strain evidence="1">cv. DH55</strain>
    </source>
</reference>
<organism evidence="1 2">
    <name type="scientific">Camelina sativa</name>
    <name type="common">False flax</name>
    <name type="synonym">Myagrum sativum</name>
    <dbReference type="NCBI Taxonomy" id="90675"/>
    <lineage>
        <taxon>Eukaryota</taxon>
        <taxon>Viridiplantae</taxon>
        <taxon>Streptophyta</taxon>
        <taxon>Embryophyta</taxon>
        <taxon>Tracheophyta</taxon>
        <taxon>Spermatophyta</taxon>
        <taxon>Magnoliopsida</taxon>
        <taxon>eudicotyledons</taxon>
        <taxon>Gunneridae</taxon>
        <taxon>Pentapetalae</taxon>
        <taxon>rosids</taxon>
        <taxon>malvids</taxon>
        <taxon>Brassicales</taxon>
        <taxon>Brassicaceae</taxon>
        <taxon>Camelineae</taxon>
        <taxon>Camelina</taxon>
    </lineage>
</organism>
<dbReference type="RefSeq" id="XP_010449825.1">
    <property type="nucleotide sequence ID" value="XM_010451523.2"/>
</dbReference>
<dbReference type="GeneID" id="104731996"/>
<keyword evidence="1" id="KW-1185">Reference proteome</keyword>
<name>A0ABM0V2I0_CAMSA</name>
<dbReference type="CDD" id="cd10910">
    <property type="entry name" value="PIN_limkain_b1_N_like"/>
    <property type="match status" value="1"/>
</dbReference>